<dbReference type="EMBL" id="CYYV01000003">
    <property type="protein sequence ID" value="CUN78974.1"/>
    <property type="molecule type" value="Genomic_DNA"/>
</dbReference>
<name>A0A173ZRU4_9FIRM</name>
<gene>
    <name evidence="1" type="primary">lipO_2</name>
    <name evidence="1" type="ORF">ERS852406_00686</name>
</gene>
<dbReference type="Proteomes" id="UP000095706">
    <property type="component" value="Unassembled WGS sequence"/>
</dbReference>
<accession>A0A173ZRU4</accession>
<evidence type="ECO:0000313" key="2">
    <source>
        <dbReference type="Proteomes" id="UP000095706"/>
    </source>
</evidence>
<dbReference type="RefSeq" id="WP_055226437.1">
    <property type="nucleotide sequence ID" value="NZ_CYYV01000003.1"/>
</dbReference>
<protein>
    <submittedName>
        <fullName evidence="1">Lipoprotein lplA</fullName>
    </submittedName>
</protein>
<evidence type="ECO:0000313" key="1">
    <source>
        <dbReference type="EMBL" id="CUN78974.1"/>
    </source>
</evidence>
<dbReference type="InterPro" id="IPR006059">
    <property type="entry name" value="SBP"/>
</dbReference>
<dbReference type="Gene3D" id="3.40.190.10">
    <property type="entry name" value="Periplasmic binding protein-like II"/>
    <property type="match status" value="2"/>
</dbReference>
<organism evidence="1 2">
    <name type="scientific">Fusicatenibacter saccharivorans</name>
    <dbReference type="NCBI Taxonomy" id="1150298"/>
    <lineage>
        <taxon>Bacteria</taxon>
        <taxon>Bacillati</taxon>
        <taxon>Bacillota</taxon>
        <taxon>Clostridia</taxon>
        <taxon>Lachnospirales</taxon>
        <taxon>Lachnospiraceae</taxon>
        <taxon>Fusicatenibacter</taxon>
    </lineage>
</organism>
<dbReference type="SUPFAM" id="SSF53850">
    <property type="entry name" value="Periplasmic binding protein-like II"/>
    <property type="match status" value="1"/>
</dbReference>
<dbReference type="Pfam" id="PF01547">
    <property type="entry name" value="SBP_bac_1"/>
    <property type="match status" value="1"/>
</dbReference>
<reference evidence="1 2" key="1">
    <citation type="submission" date="2015-09" db="EMBL/GenBank/DDBJ databases">
        <authorList>
            <consortium name="Pathogen Informatics"/>
        </authorList>
    </citation>
    <scope>NUCLEOTIDE SEQUENCE [LARGE SCALE GENOMIC DNA]</scope>
    <source>
        <strain evidence="1 2">2789STDY5608849</strain>
    </source>
</reference>
<keyword evidence="1" id="KW-0449">Lipoprotein</keyword>
<proteinExistence type="predicted"/>
<sequence>MQKWMEDRCNLDIDIIALPGWSDATSKISLLIGDETQRPDIIWWWNMEADYTKWVDAGLLVDVSPYMKKYTNMVDYYNSVDPGVMFYASGDNGIYRIPGDVAEPACETLWIRKDWLDNLGLAVPTTLDELDELKEIHGKQVEDYQKYLEEYNK</sequence>
<dbReference type="AlphaFoldDB" id="A0A173ZRU4"/>